<keyword evidence="5 9" id="KW-0808">Transferase</keyword>
<dbReference type="PANTHER" id="PTHR10815">
    <property type="entry name" value="METHYLATED-DNA--PROTEIN-CYSTEINE METHYLTRANSFERASE"/>
    <property type="match status" value="1"/>
</dbReference>
<comment type="caution">
    <text evidence="11">The sequence shown here is derived from an EMBL/GenBank/DDBJ whole genome shotgun (WGS) entry which is preliminary data.</text>
</comment>
<dbReference type="GO" id="GO:0005737">
    <property type="term" value="C:cytoplasm"/>
    <property type="evidence" value="ECO:0007669"/>
    <property type="project" value="UniProtKB-SubCell"/>
</dbReference>
<dbReference type="EMBL" id="PQAP01000211">
    <property type="protein sequence ID" value="PWB68208.1"/>
    <property type="molecule type" value="Genomic_DNA"/>
</dbReference>
<evidence type="ECO:0000313" key="11">
    <source>
        <dbReference type="EMBL" id="PWB68208.1"/>
    </source>
</evidence>
<dbReference type="Proteomes" id="UP000250918">
    <property type="component" value="Unassembled WGS sequence"/>
</dbReference>
<dbReference type="HAMAP" id="MF_00772">
    <property type="entry name" value="OGT"/>
    <property type="match status" value="1"/>
</dbReference>
<dbReference type="InterPro" id="IPR001497">
    <property type="entry name" value="MethylDNA_cys_MeTrfase_AS"/>
</dbReference>
<keyword evidence="7 9" id="KW-0234">DNA repair</keyword>
<evidence type="ECO:0000256" key="6">
    <source>
        <dbReference type="ARBA" id="ARBA00022763"/>
    </source>
</evidence>
<dbReference type="Pfam" id="PF01035">
    <property type="entry name" value="DNA_binding_1"/>
    <property type="match status" value="1"/>
</dbReference>
<dbReference type="EC" id="2.1.1.63" evidence="9"/>
<comment type="function">
    <text evidence="9">Involved in the cellular defense against the biological effects of O6-methylguanine (O6-MeG) and O4-methylthymine (O4-MeT) in DNA. Repairs the methylated nucleobase in DNA by stoichiometrically transferring the methyl group to a cysteine residue in the enzyme. This is a suicide reaction: the enzyme is irreversibly inactivated.</text>
</comment>
<keyword evidence="3 9" id="KW-0963">Cytoplasm</keyword>
<dbReference type="GO" id="GO:0032259">
    <property type="term" value="P:methylation"/>
    <property type="evidence" value="ECO:0007669"/>
    <property type="project" value="UniProtKB-KW"/>
</dbReference>
<dbReference type="SUPFAM" id="SSF53155">
    <property type="entry name" value="Methylated DNA-protein cysteine methyltransferase domain"/>
    <property type="match status" value="1"/>
</dbReference>
<protein>
    <recommendedName>
        <fullName evidence="9">Methylated-DNA--protein-cysteine methyltransferase</fullName>
        <ecNumber evidence="9">2.1.1.63</ecNumber>
    </recommendedName>
    <alternativeName>
        <fullName evidence="9">6-O-methylguanine-DNA methyltransferase</fullName>
        <shortName evidence="9">MGMT</shortName>
    </alternativeName>
    <alternativeName>
        <fullName evidence="9">O-6-methylguanine-DNA-alkyltransferase</fullName>
    </alternativeName>
</protein>
<evidence type="ECO:0000256" key="8">
    <source>
        <dbReference type="ARBA" id="ARBA00049348"/>
    </source>
</evidence>
<comment type="miscellaneous">
    <text evidence="9">This enzyme catalyzes only one turnover and therefore is not strictly catalytic. According to one definition, an enzyme is a biocatalyst that acts repeatedly and over many reaction cycles.</text>
</comment>
<comment type="subcellular location">
    <subcellularLocation>
        <location evidence="9">Cytoplasm</location>
    </subcellularLocation>
</comment>
<dbReference type="InterPro" id="IPR036631">
    <property type="entry name" value="MGMT_N_sf"/>
</dbReference>
<reference evidence="11 12" key="1">
    <citation type="journal article" date="2018" name="ISME J.">
        <title>A methanotrophic archaeon couples anaerobic oxidation of methane to Fe(III) reduction.</title>
        <authorList>
            <person name="Cai C."/>
            <person name="Leu A.O."/>
            <person name="Xie G.J."/>
            <person name="Guo J."/>
            <person name="Feng Y."/>
            <person name="Zhao J.X."/>
            <person name="Tyson G.W."/>
            <person name="Yuan Z."/>
            <person name="Hu S."/>
        </authorList>
    </citation>
    <scope>NUCLEOTIDE SEQUENCE [LARGE SCALE GENOMIC DNA]</scope>
    <source>
        <strain evidence="11">FeB_12</strain>
    </source>
</reference>
<organism evidence="11 12">
    <name type="scientific">candidate division GN15 bacterium</name>
    <dbReference type="NCBI Taxonomy" id="2072418"/>
    <lineage>
        <taxon>Bacteria</taxon>
        <taxon>candidate division GN15</taxon>
    </lineage>
</organism>
<dbReference type="PANTHER" id="PTHR10815:SF5">
    <property type="entry name" value="METHYLATED-DNA--PROTEIN-CYSTEINE METHYLTRANSFERASE"/>
    <property type="match status" value="1"/>
</dbReference>
<dbReference type="InterPro" id="IPR023546">
    <property type="entry name" value="MGMT"/>
</dbReference>
<keyword evidence="6 9" id="KW-0227">DNA damage</keyword>
<comment type="catalytic activity">
    <reaction evidence="8 9">
        <text>a 6-O-methyl-2'-deoxyguanosine in DNA + L-cysteinyl-[protein] = S-methyl-L-cysteinyl-[protein] + a 2'-deoxyguanosine in DNA</text>
        <dbReference type="Rhea" id="RHEA:24000"/>
        <dbReference type="Rhea" id="RHEA-COMP:10131"/>
        <dbReference type="Rhea" id="RHEA-COMP:10132"/>
        <dbReference type="Rhea" id="RHEA-COMP:11367"/>
        <dbReference type="Rhea" id="RHEA-COMP:11368"/>
        <dbReference type="ChEBI" id="CHEBI:29950"/>
        <dbReference type="ChEBI" id="CHEBI:82612"/>
        <dbReference type="ChEBI" id="CHEBI:85445"/>
        <dbReference type="ChEBI" id="CHEBI:85448"/>
        <dbReference type="EC" id="2.1.1.63"/>
    </reaction>
</comment>
<feature type="active site" description="Nucleophile; methyl group acceptor" evidence="9">
    <location>
        <position position="137"/>
    </location>
</feature>
<feature type="domain" description="Methylated-DNA-[protein]-cysteine S-methyltransferase DNA binding" evidence="10">
    <location>
        <begin position="87"/>
        <end position="165"/>
    </location>
</feature>
<dbReference type="InterPro" id="IPR036388">
    <property type="entry name" value="WH-like_DNA-bd_sf"/>
</dbReference>
<evidence type="ECO:0000256" key="3">
    <source>
        <dbReference type="ARBA" id="ARBA00022490"/>
    </source>
</evidence>
<dbReference type="InterPro" id="IPR036217">
    <property type="entry name" value="MethylDNA_cys_MeTrfase_DNAb"/>
</dbReference>
<evidence type="ECO:0000256" key="5">
    <source>
        <dbReference type="ARBA" id="ARBA00022679"/>
    </source>
</evidence>
<accession>A0A855WUE7</accession>
<dbReference type="FunFam" id="1.10.10.10:FF:000214">
    <property type="entry name" value="Methylated-DNA--protein-cysteine methyltransferase"/>
    <property type="match status" value="1"/>
</dbReference>
<evidence type="ECO:0000313" key="12">
    <source>
        <dbReference type="Proteomes" id="UP000250918"/>
    </source>
</evidence>
<evidence type="ECO:0000256" key="2">
    <source>
        <dbReference type="ARBA" id="ARBA00008711"/>
    </source>
</evidence>
<dbReference type="PROSITE" id="PS00374">
    <property type="entry name" value="MGMT"/>
    <property type="match status" value="1"/>
</dbReference>
<evidence type="ECO:0000256" key="7">
    <source>
        <dbReference type="ARBA" id="ARBA00023204"/>
    </source>
</evidence>
<dbReference type="CDD" id="cd06445">
    <property type="entry name" value="ATase"/>
    <property type="match status" value="1"/>
</dbReference>
<gene>
    <name evidence="11" type="ORF">C3F09_12155</name>
</gene>
<dbReference type="GO" id="GO:0003908">
    <property type="term" value="F:methylated-DNA-[protein]-cysteine S-methyltransferase activity"/>
    <property type="evidence" value="ECO:0007669"/>
    <property type="project" value="UniProtKB-UniRule"/>
</dbReference>
<dbReference type="NCBIfam" id="TIGR00589">
    <property type="entry name" value="ogt"/>
    <property type="match status" value="1"/>
</dbReference>
<dbReference type="AlphaFoldDB" id="A0A855WUE7"/>
<name>A0A855WUE7_9BACT</name>
<evidence type="ECO:0000256" key="9">
    <source>
        <dbReference type="HAMAP-Rule" id="MF_00772"/>
    </source>
</evidence>
<proteinExistence type="inferred from homology"/>
<dbReference type="Gene3D" id="3.30.160.70">
    <property type="entry name" value="Methylated DNA-protein cysteine methyltransferase domain"/>
    <property type="match status" value="1"/>
</dbReference>
<dbReference type="InterPro" id="IPR014048">
    <property type="entry name" value="MethylDNA_cys_MeTrfase_DNA-bd"/>
</dbReference>
<dbReference type="GO" id="GO:0006307">
    <property type="term" value="P:DNA alkylation repair"/>
    <property type="evidence" value="ECO:0007669"/>
    <property type="project" value="UniProtKB-UniRule"/>
</dbReference>
<comment type="similarity">
    <text evidence="2 9">Belongs to the MGMT family.</text>
</comment>
<keyword evidence="4 9" id="KW-0489">Methyltransferase</keyword>
<evidence type="ECO:0000256" key="1">
    <source>
        <dbReference type="ARBA" id="ARBA00001286"/>
    </source>
</evidence>
<evidence type="ECO:0000256" key="4">
    <source>
        <dbReference type="ARBA" id="ARBA00022603"/>
    </source>
</evidence>
<sequence>MEKLFIHSFETKIGLIRTAATRKGLAVVCLPGESRSSFEATLSRLFPHHERQTGGSINLRAEKQIQGYLEGRRRSFSIKLDIRGTAFQRLALGQVSAIPYGKTMSYGQIAEAIGHPKASRAVGMANAGNNLPIVIPCHRVVASNGLGGYGGGLPMKIKLLQMEGALRTNRS</sequence>
<dbReference type="SUPFAM" id="SSF46767">
    <property type="entry name" value="Methylated DNA-protein cysteine methyltransferase, C-terminal domain"/>
    <property type="match status" value="1"/>
</dbReference>
<evidence type="ECO:0000259" key="10">
    <source>
        <dbReference type="Pfam" id="PF01035"/>
    </source>
</evidence>
<dbReference type="Gene3D" id="1.10.10.10">
    <property type="entry name" value="Winged helix-like DNA-binding domain superfamily/Winged helix DNA-binding domain"/>
    <property type="match status" value="1"/>
</dbReference>
<comment type="catalytic activity">
    <reaction evidence="1 9">
        <text>a 4-O-methyl-thymidine in DNA + L-cysteinyl-[protein] = a thymidine in DNA + S-methyl-L-cysteinyl-[protein]</text>
        <dbReference type="Rhea" id="RHEA:53428"/>
        <dbReference type="Rhea" id="RHEA-COMP:10131"/>
        <dbReference type="Rhea" id="RHEA-COMP:10132"/>
        <dbReference type="Rhea" id="RHEA-COMP:13555"/>
        <dbReference type="Rhea" id="RHEA-COMP:13556"/>
        <dbReference type="ChEBI" id="CHEBI:29950"/>
        <dbReference type="ChEBI" id="CHEBI:82612"/>
        <dbReference type="ChEBI" id="CHEBI:137386"/>
        <dbReference type="ChEBI" id="CHEBI:137387"/>
        <dbReference type="EC" id="2.1.1.63"/>
    </reaction>
</comment>